<name>A0A844YTE5_9SPHN</name>
<comment type="caution">
    <text evidence="2">The sequence shown here is derived from an EMBL/GenBank/DDBJ whole genome shotgun (WGS) entry which is preliminary data.</text>
</comment>
<reference evidence="2 3" key="1">
    <citation type="submission" date="2019-12" db="EMBL/GenBank/DDBJ databases">
        <title>Genomic-based taxomic classification of the family Erythrobacteraceae.</title>
        <authorList>
            <person name="Xu L."/>
        </authorList>
    </citation>
    <scope>NUCLEOTIDE SEQUENCE [LARGE SCALE GENOMIC DNA]</scope>
    <source>
        <strain evidence="2 3">M0322</strain>
    </source>
</reference>
<evidence type="ECO:0000256" key="1">
    <source>
        <dbReference type="SAM" id="SignalP"/>
    </source>
</evidence>
<keyword evidence="3" id="KW-1185">Reference proteome</keyword>
<sequence>MGKRAVMAALWLALAATPVLAQDAGEQQPDFEAQLASRFAPPPAGWQVPRTEWGDPDLRGTWPVDYLGQTPRERPVQFGTRAFLTPEEYAAQFEEAQFQLDRYDEEVELGVMSMGHWAERGHPLRQTSMVVEPANGRYPPLTALGQQLRANERTSWNTEVFDSLDDFGIFDRCLTRGMPSSMLPGAYNAGIEVFQSPGLVAISLEMIHETRLVHIGGTPPPPAVQFDLGYSVGRWEGDTLVIETTNFRPGMSMGPAPNSDRLKVTERLTLMNPDQIRYEARVEDPLVMEGHYKLDIPWQRHPDYGMFEYACHEGNVQVRGYILSTSPRFAAQREAAWAAREAAAGGSASQ</sequence>
<evidence type="ECO:0000313" key="2">
    <source>
        <dbReference type="EMBL" id="MXO70141.1"/>
    </source>
</evidence>
<feature type="signal peptide" evidence="1">
    <location>
        <begin position="1"/>
        <end position="21"/>
    </location>
</feature>
<evidence type="ECO:0000313" key="3">
    <source>
        <dbReference type="Proteomes" id="UP000466966"/>
    </source>
</evidence>
<dbReference type="Proteomes" id="UP000466966">
    <property type="component" value="Unassembled WGS sequence"/>
</dbReference>
<gene>
    <name evidence="2" type="ORF">GRI99_00670</name>
</gene>
<dbReference type="RefSeq" id="WP_160770094.1">
    <property type="nucleotide sequence ID" value="NZ_WTYV01000001.1"/>
</dbReference>
<proteinExistence type="predicted"/>
<dbReference type="AlphaFoldDB" id="A0A844YTE5"/>
<feature type="chain" id="PRO_5032310945" evidence="1">
    <location>
        <begin position="22"/>
        <end position="350"/>
    </location>
</feature>
<keyword evidence="1" id="KW-0732">Signal</keyword>
<dbReference type="OrthoDB" id="7054794at2"/>
<dbReference type="EMBL" id="WTYV01000001">
    <property type="protein sequence ID" value="MXO70141.1"/>
    <property type="molecule type" value="Genomic_DNA"/>
</dbReference>
<organism evidence="2 3">
    <name type="scientific">Alteraurantiacibacter buctensis</name>
    <dbReference type="NCBI Taxonomy" id="1503981"/>
    <lineage>
        <taxon>Bacteria</taxon>
        <taxon>Pseudomonadati</taxon>
        <taxon>Pseudomonadota</taxon>
        <taxon>Alphaproteobacteria</taxon>
        <taxon>Sphingomonadales</taxon>
        <taxon>Erythrobacteraceae</taxon>
        <taxon>Alteraurantiacibacter</taxon>
    </lineage>
</organism>
<protein>
    <submittedName>
        <fullName evidence="2">Uncharacterized protein</fullName>
    </submittedName>
</protein>
<accession>A0A844YTE5</accession>